<dbReference type="PANTHER" id="PTHR43649:SF34">
    <property type="entry name" value="ABC TRANSPORTER PERIPLASMIC-BINDING PROTEIN YCJN-RELATED"/>
    <property type="match status" value="1"/>
</dbReference>
<dbReference type="CDD" id="cd14750">
    <property type="entry name" value="PBP2_TMBP"/>
    <property type="match status" value="1"/>
</dbReference>
<gene>
    <name evidence="4" type="primary">ugpB</name>
    <name evidence="4" type="ORF">NIES46_10350</name>
</gene>
<evidence type="ECO:0000313" key="4">
    <source>
        <dbReference type="EMBL" id="GCE92986.1"/>
    </source>
</evidence>
<keyword evidence="5" id="KW-1185">Reference proteome</keyword>
<name>A0A5M3T5A7_LIMPL</name>
<dbReference type="EMBL" id="BIMW01000058">
    <property type="protein sequence ID" value="GCE92986.1"/>
    <property type="molecule type" value="Genomic_DNA"/>
</dbReference>
<organism evidence="4 5">
    <name type="scientific">Limnospira platensis NIES-46</name>
    <dbReference type="NCBI Taxonomy" id="1236695"/>
    <lineage>
        <taxon>Bacteria</taxon>
        <taxon>Bacillati</taxon>
        <taxon>Cyanobacteriota</taxon>
        <taxon>Cyanophyceae</taxon>
        <taxon>Oscillatoriophycideae</taxon>
        <taxon>Oscillatoriales</taxon>
        <taxon>Sirenicapillariaceae</taxon>
        <taxon>Limnospira</taxon>
    </lineage>
</organism>
<sequence>MLQEHRVNVKTKTRLFNLRASRFWRNLGLAIASFLAVLCVIVPVFSQQPVTVRVLVQALEAAQWQPLVKDFNENHENIRLEVISGPNNTNLVEDLYTSAFLLGDSPYDLAYMDIVWVQKFAAAGWLYDLSNRVTPGQLQAYLEGDIEGGRYQDKLYRMPFRTDGGMLYYRTDLLAEIGAEPPDTFEELIDISQRLQEQDLAQWGYLWQGRQYEGLSAMFTEILEGSGGFWIDPETKEVGLDKPEAIAAVQFLRDTITKNISPPGVTTYAEEETRRLFESGNTAFLRNWPYVYSLASNSDIAGNFAIKPMVHAPGKNSGACLGGWGFGISSTSRHKDEAWAVINFFNQPEVQRKYFLETGYVPSRISLFNDPKLVEKFSYLPNLLQVVQNPVLRPPIAQYAQASDILQRYLSAALTGSRTPEKAMEAAANETRALLNR</sequence>
<dbReference type="GeneID" id="301681942"/>
<reference evidence="4 5" key="1">
    <citation type="journal article" date="2019" name="J Genomics">
        <title>The Draft Genome of a Hydrogen-producing Cyanobacterium, Arthrospira platensis NIES-46.</title>
        <authorList>
            <person name="Suzuki S."/>
            <person name="Yamaguchi H."/>
            <person name="Kawachi M."/>
        </authorList>
    </citation>
    <scope>NUCLEOTIDE SEQUENCE [LARGE SCALE GENOMIC DNA]</scope>
    <source>
        <strain evidence="4 5">NIES-46</strain>
    </source>
</reference>
<dbReference type="Gene3D" id="3.40.190.10">
    <property type="entry name" value="Periplasmic binding protein-like II"/>
    <property type="match status" value="2"/>
</dbReference>
<protein>
    <submittedName>
        <fullName evidence="4">Sugar ABC transporter solute-binding protein</fullName>
    </submittedName>
</protein>
<keyword evidence="2" id="KW-0813">Transport</keyword>
<proteinExistence type="inferred from homology"/>
<evidence type="ECO:0000256" key="1">
    <source>
        <dbReference type="ARBA" id="ARBA00008520"/>
    </source>
</evidence>
<evidence type="ECO:0000256" key="2">
    <source>
        <dbReference type="ARBA" id="ARBA00022448"/>
    </source>
</evidence>
<evidence type="ECO:0000256" key="3">
    <source>
        <dbReference type="ARBA" id="ARBA00022729"/>
    </source>
</evidence>
<dbReference type="RefSeq" id="WP_014275435.1">
    <property type="nucleotide sequence ID" value="NZ_BIMW01000058.1"/>
</dbReference>
<dbReference type="SUPFAM" id="SSF53850">
    <property type="entry name" value="Periplasmic binding protein-like II"/>
    <property type="match status" value="1"/>
</dbReference>
<dbReference type="InterPro" id="IPR050490">
    <property type="entry name" value="Bact_solute-bd_prot1"/>
</dbReference>
<dbReference type="PANTHER" id="PTHR43649">
    <property type="entry name" value="ARABINOSE-BINDING PROTEIN-RELATED"/>
    <property type="match status" value="1"/>
</dbReference>
<dbReference type="Proteomes" id="UP000326169">
    <property type="component" value="Unassembled WGS sequence"/>
</dbReference>
<dbReference type="InterPro" id="IPR006059">
    <property type="entry name" value="SBP"/>
</dbReference>
<comment type="caution">
    <text evidence="4">The sequence shown here is derived from an EMBL/GenBank/DDBJ whole genome shotgun (WGS) entry which is preliminary data.</text>
</comment>
<dbReference type="Pfam" id="PF01547">
    <property type="entry name" value="SBP_bac_1"/>
    <property type="match status" value="1"/>
</dbReference>
<keyword evidence="3" id="KW-0732">Signal</keyword>
<comment type="similarity">
    <text evidence="1">Belongs to the bacterial solute-binding protein 1 family.</text>
</comment>
<accession>A0A5M3T5A7</accession>
<evidence type="ECO:0000313" key="5">
    <source>
        <dbReference type="Proteomes" id="UP000326169"/>
    </source>
</evidence>